<feature type="region of interest" description="Disordered" evidence="1">
    <location>
        <begin position="55"/>
        <end position="89"/>
    </location>
</feature>
<keyword evidence="3" id="KW-1185">Reference proteome</keyword>
<dbReference type="Proteomes" id="UP000299084">
    <property type="component" value="Unassembled WGS sequence"/>
</dbReference>
<name>A0A5N4DZN7_CAMDR</name>
<comment type="caution">
    <text evidence="2">The sequence shown here is derived from an EMBL/GenBank/DDBJ whole genome shotgun (WGS) entry which is preliminary data.</text>
</comment>
<feature type="compositionally biased region" description="Basic and acidic residues" evidence="1">
    <location>
        <begin position="72"/>
        <end position="81"/>
    </location>
</feature>
<dbReference type="EMBL" id="JWIN03000007">
    <property type="protein sequence ID" value="KAB1276633.1"/>
    <property type="molecule type" value="Genomic_DNA"/>
</dbReference>
<accession>A0A5N4DZN7</accession>
<evidence type="ECO:0000256" key="1">
    <source>
        <dbReference type="SAM" id="MobiDB-lite"/>
    </source>
</evidence>
<reference evidence="2 3" key="1">
    <citation type="journal article" date="2019" name="Mol. Ecol. Resour.">
        <title>Improving Illumina assemblies with Hi-C and long reads: an example with the North African dromedary.</title>
        <authorList>
            <person name="Elbers J.P."/>
            <person name="Rogers M.F."/>
            <person name="Perelman P.L."/>
            <person name="Proskuryakova A.A."/>
            <person name="Serdyukova N.A."/>
            <person name="Johnson W.E."/>
            <person name="Horin P."/>
            <person name="Corander J."/>
            <person name="Murphy D."/>
            <person name="Burger P.A."/>
        </authorList>
    </citation>
    <scope>NUCLEOTIDE SEQUENCE [LARGE SCALE GENOMIC DNA]</scope>
    <source>
        <strain evidence="2">Drom800</strain>
        <tissue evidence="2">Blood</tissue>
    </source>
</reference>
<feature type="region of interest" description="Disordered" evidence="1">
    <location>
        <begin position="201"/>
        <end position="243"/>
    </location>
</feature>
<feature type="compositionally biased region" description="Polar residues" evidence="1">
    <location>
        <begin position="60"/>
        <end position="69"/>
    </location>
</feature>
<feature type="compositionally biased region" description="Polar residues" evidence="1">
    <location>
        <begin position="1"/>
        <end position="10"/>
    </location>
</feature>
<feature type="region of interest" description="Disordered" evidence="1">
    <location>
        <begin position="1"/>
        <end position="31"/>
    </location>
</feature>
<proteinExistence type="predicted"/>
<organism evidence="2 3">
    <name type="scientific">Camelus dromedarius</name>
    <name type="common">Dromedary</name>
    <name type="synonym">Arabian camel</name>
    <dbReference type="NCBI Taxonomy" id="9838"/>
    <lineage>
        <taxon>Eukaryota</taxon>
        <taxon>Metazoa</taxon>
        <taxon>Chordata</taxon>
        <taxon>Craniata</taxon>
        <taxon>Vertebrata</taxon>
        <taxon>Euteleostomi</taxon>
        <taxon>Mammalia</taxon>
        <taxon>Eutheria</taxon>
        <taxon>Laurasiatheria</taxon>
        <taxon>Artiodactyla</taxon>
        <taxon>Tylopoda</taxon>
        <taxon>Camelidae</taxon>
        <taxon>Camelus</taxon>
    </lineage>
</organism>
<dbReference type="AlphaFoldDB" id="A0A5N4DZN7"/>
<sequence length="627" mass="66094">MSQASSSSNFGEKPGAQLGGTGLADVHGPRGARATTVPGELGWINLGLVVFAKPQREQENPSSGCQSFQFPDDAKTLERGDPLGNAGSHVQSLRGAWTFSLTHDLDLSAPLTSGVQLIQLLKTAAALQKQDVTTTCMTRAPVGPEKPDMGGRRRQSIRVGQDPNIPQIRSSSNSAPSPGLCVIPRMSASLGMETPLGCRSACSRPAPPSQYQHPGMGGGQGPTSQEGGADFRGVGTHGDSTPTPESQALRMFISVCSLHFFLLVVTSVSEDPRSCWGCPPLTAVCADLWSILPPGAQPPGGRGPVLSTCGPRAPGTLHTLHRQPREVLVGPTWLVRSRVTAVGLSGLREQHRSLLTHVAQTYLSQGPGKPGVVPLLRGVYTSLGPPVRAVPLTLGEQQTRGLRAGAGLLEGDLPDLPNRGAVIAAPTIFLRVRASQPPLQASRGLPLVCPLPGGMTVPGAWCRGPAVLSYGLGVPKCRVVLLPPAQLPRPLIPGVPGPHPAALGAPGLLVFRYRGLVFTTVCRRAAPVCAVKPDLEGTGSRLPRSGFPGKIEWGHRETSARPLPWEQKGQATLGLFVSVGRRVTLNWGQIGEEFEGSKIQQGAAENLRRRWRVELVRPFGEPGARTG</sequence>
<gene>
    <name evidence="2" type="ORF">Cadr_000008746</name>
</gene>
<evidence type="ECO:0000313" key="3">
    <source>
        <dbReference type="Proteomes" id="UP000299084"/>
    </source>
</evidence>
<protein>
    <submittedName>
        <fullName evidence="2">Uncharacterized protein</fullName>
    </submittedName>
</protein>
<evidence type="ECO:0000313" key="2">
    <source>
        <dbReference type="EMBL" id="KAB1276633.1"/>
    </source>
</evidence>